<dbReference type="PANTHER" id="PTHR12748">
    <property type="entry name" value="ORIGIN RECOGNITION COMPLEX SUBUNIT 3"/>
    <property type="match status" value="1"/>
</dbReference>
<evidence type="ECO:0000313" key="10">
    <source>
        <dbReference type="Proteomes" id="UP001491310"/>
    </source>
</evidence>
<evidence type="ECO:0000313" key="9">
    <source>
        <dbReference type="EMBL" id="KAK9907383.1"/>
    </source>
</evidence>
<keyword evidence="10" id="KW-1185">Reference proteome</keyword>
<evidence type="ECO:0008006" key="11">
    <source>
        <dbReference type="Google" id="ProtNLM"/>
    </source>
</evidence>
<dbReference type="InterPro" id="IPR040855">
    <property type="entry name" value="ORC_WH_C"/>
</dbReference>
<proteinExistence type="inferred from homology"/>
<organism evidence="9 10">
    <name type="scientific">Coccomyxa subellipsoidea</name>
    <dbReference type="NCBI Taxonomy" id="248742"/>
    <lineage>
        <taxon>Eukaryota</taxon>
        <taxon>Viridiplantae</taxon>
        <taxon>Chlorophyta</taxon>
        <taxon>core chlorophytes</taxon>
        <taxon>Trebouxiophyceae</taxon>
        <taxon>Trebouxiophyceae incertae sedis</taxon>
        <taxon>Coccomyxaceae</taxon>
        <taxon>Coccomyxa</taxon>
    </lineage>
</organism>
<comment type="subcellular location">
    <subcellularLocation>
        <location evidence="1">Nucleus</location>
    </subcellularLocation>
</comment>
<keyword evidence="5" id="KW-0539">Nucleus</keyword>
<dbReference type="PANTHER" id="PTHR12748:SF0">
    <property type="entry name" value="ORIGIN RECOGNITION COMPLEX SUBUNIT 3"/>
    <property type="match status" value="1"/>
</dbReference>
<feature type="region of interest" description="Disordered" evidence="6">
    <location>
        <begin position="612"/>
        <end position="644"/>
    </location>
</feature>
<feature type="region of interest" description="Disordered" evidence="6">
    <location>
        <begin position="213"/>
        <end position="321"/>
    </location>
</feature>
<evidence type="ECO:0000256" key="5">
    <source>
        <dbReference type="ARBA" id="ARBA00023242"/>
    </source>
</evidence>
<accession>A0ABR2YKS6</accession>
<dbReference type="Proteomes" id="UP001491310">
    <property type="component" value="Unassembled WGS sequence"/>
</dbReference>
<protein>
    <recommendedName>
        <fullName evidence="11">Origin recognition complex subunit 3 winged helix C-terminal domain-containing protein</fullName>
    </recommendedName>
</protein>
<evidence type="ECO:0000259" key="7">
    <source>
        <dbReference type="Pfam" id="PF07034"/>
    </source>
</evidence>
<sequence length="995" mass="105613">MAHKNSLSHVDGAELGDYEEAGTHSFIIRPVPCQPTDRLKKKIKKSNDGQRTSDDAKLQLMPTLPCETAKDRLERLKAYTACWTSLSSHMEQVLDDANKGTFRELASFARAQHSSPSKRRSTCTGYQRLLPAALTVAGGVNSSDHARTFPDLVSLLRSQGCYAALVHPRDLSTNAAVGCALNSILRQFSGLGTDASDMEALHAWYEDELQEPEQAAAPGAAANNGVSPAKRRRAGKASAARGPSAPKDPAHQAAGSSAQRQAAESELVPDSDSEGAGPADDDDNRADTSQSADSEGGRATSSQAAQGIEEGAGGDSAPSDASMRPLVVVIENTEAADMLSLQDLILVLSEGRARLPVTLVLGMPISVAALRHMLPAKAADVLQAKEFRLMQAKPLLEALVRETLLGSRFHGVMFDHRIMDFLLDHFLNHDFNVAFFRRGLQVACMRHFQTEPLSALAAKTGMAGLRAAVTALPEALRSRARSGGASSSGAAPDLAEKVQRMLRAWSAWAVALRWFNAAARSVGMGHPAGADKLSLHELYAEASKPGCMDGSGPGARRLQALCDRLERLSDEQARQLLGSFQACAASVWQGSDAFAPELRTIEELLREGDEVAAAAATEGPSASQPEEEPSTPVPATPAARPANRRDSLTLSTMLKQQKAPLGSAQRRQSLFNIATDAKGKGLAASAAVESRGLGAHRALPLGCRLASLLQSAAQQHLTNPPSTLPGARGLCCSGAAEVQAMLAAAPRWAVHQALAEREPDDYRAAAGRPDAVQQLGVLPSMEDAAIAYRLLLEYGECVGVADWFGGFCAVYEGSAGGDNGEDEEVAPKRKRRGRAPKADPKQASITHYMPNQPSEEAGPSRRAGRKLLSIPEASAAVEEGLKRGRARKTVAATSGAGHAPENSRRGGKTARKGKQAAAAVQEEAATDVQAPSAFTTPNEAHRAPANAVGQKVPVQELAVRFNCAMQDLQLLGLIKEAGRRRRESCVQRLAFPMRR</sequence>
<feature type="compositionally biased region" description="Acidic residues" evidence="6">
    <location>
        <begin position="267"/>
        <end position="284"/>
    </location>
</feature>
<keyword evidence="3" id="KW-0235">DNA replication</keyword>
<name>A0ABR2YKS6_9CHLO</name>
<dbReference type="InterPro" id="IPR045667">
    <property type="entry name" value="ORC3_N"/>
</dbReference>
<dbReference type="Pfam" id="PF07034">
    <property type="entry name" value="ORC3_N"/>
    <property type="match status" value="1"/>
</dbReference>
<feature type="compositionally biased region" description="Low complexity" evidence="6">
    <location>
        <begin position="236"/>
        <end position="265"/>
    </location>
</feature>
<comment type="caution">
    <text evidence="9">The sequence shown here is derived from an EMBL/GenBank/DDBJ whole genome shotgun (WGS) entry which is preliminary data.</text>
</comment>
<reference evidence="9 10" key="1">
    <citation type="journal article" date="2024" name="Nat. Commun.">
        <title>Phylogenomics reveals the evolutionary origins of lichenization in chlorophyte algae.</title>
        <authorList>
            <person name="Puginier C."/>
            <person name="Libourel C."/>
            <person name="Otte J."/>
            <person name="Skaloud P."/>
            <person name="Haon M."/>
            <person name="Grisel S."/>
            <person name="Petersen M."/>
            <person name="Berrin J.G."/>
            <person name="Delaux P.M."/>
            <person name="Dal Grande F."/>
            <person name="Keller J."/>
        </authorList>
    </citation>
    <scope>NUCLEOTIDE SEQUENCE [LARGE SCALE GENOMIC DNA]</scope>
    <source>
        <strain evidence="9 10">SAG 216-7</strain>
    </source>
</reference>
<feature type="domain" description="Origin recognition complex subunit 3 N-terminal" evidence="7">
    <location>
        <begin position="26"/>
        <end position="456"/>
    </location>
</feature>
<dbReference type="InterPro" id="IPR020795">
    <property type="entry name" value="ORC3"/>
</dbReference>
<dbReference type="Pfam" id="PF18137">
    <property type="entry name" value="WHD_ORC"/>
    <property type="match status" value="1"/>
</dbReference>
<gene>
    <name evidence="9" type="ORF">WJX75_002605</name>
</gene>
<feature type="compositionally biased region" description="Low complexity" evidence="6">
    <location>
        <begin position="213"/>
        <end position="228"/>
    </location>
</feature>
<evidence type="ECO:0000256" key="2">
    <source>
        <dbReference type="ARBA" id="ARBA00010977"/>
    </source>
</evidence>
<evidence type="ECO:0000256" key="6">
    <source>
        <dbReference type="SAM" id="MobiDB-lite"/>
    </source>
</evidence>
<dbReference type="EMBL" id="JALJOT010000009">
    <property type="protein sequence ID" value="KAK9907383.1"/>
    <property type="molecule type" value="Genomic_DNA"/>
</dbReference>
<evidence type="ECO:0000259" key="8">
    <source>
        <dbReference type="Pfam" id="PF18137"/>
    </source>
</evidence>
<evidence type="ECO:0000256" key="1">
    <source>
        <dbReference type="ARBA" id="ARBA00004123"/>
    </source>
</evidence>
<feature type="domain" description="Origin recognition complex subunit 3 winged helix C-terminal" evidence="8">
    <location>
        <begin position="747"/>
        <end position="991"/>
    </location>
</feature>
<feature type="compositionally biased region" description="Polar residues" evidence="6">
    <location>
        <begin position="843"/>
        <end position="854"/>
    </location>
</feature>
<feature type="compositionally biased region" description="Basic residues" evidence="6">
    <location>
        <begin position="905"/>
        <end position="914"/>
    </location>
</feature>
<evidence type="ECO:0000256" key="3">
    <source>
        <dbReference type="ARBA" id="ARBA00022705"/>
    </source>
</evidence>
<feature type="region of interest" description="Disordered" evidence="6">
    <location>
        <begin position="878"/>
        <end position="915"/>
    </location>
</feature>
<evidence type="ECO:0000256" key="4">
    <source>
        <dbReference type="ARBA" id="ARBA00023125"/>
    </source>
</evidence>
<dbReference type="CDD" id="cd20704">
    <property type="entry name" value="Orc3"/>
    <property type="match status" value="1"/>
</dbReference>
<feature type="region of interest" description="Disordered" evidence="6">
    <location>
        <begin position="816"/>
        <end position="863"/>
    </location>
</feature>
<comment type="similarity">
    <text evidence="2">Belongs to the ORC3 family.</text>
</comment>
<keyword evidence="4" id="KW-0238">DNA-binding</keyword>